<reference evidence="2 3" key="1">
    <citation type="journal article" date="2019" name="Sci. Rep.">
        <title>Orb-weaving spider Araneus ventricosus genome elucidates the spidroin gene catalogue.</title>
        <authorList>
            <person name="Kono N."/>
            <person name="Nakamura H."/>
            <person name="Ohtoshi R."/>
            <person name="Moran D.A.P."/>
            <person name="Shinohara A."/>
            <person name="Yoshida Y."/>
            <person name="Fujiwara M."/>
            <person name="Mori M."/>
            <person name="Tomita M."/>
            <person name="Arakawa K."/>
        </authorList>
    </citation>
    <scope>NUCLEOTIDE SEQUENCE [LARGE SCALE GENOMIC DNA]</scope>
</reference>
<feature type="region of interest" description="Disordered" evidence="1">
    <location>
        <begin position="127"/>
        <end position="149"/>
    </location>
</feature>
<name>A0A4Y2HDV2_ARAVE</name>
<accession>A0A4Y2HDV2</accession>
<evidence type="ECO:0000256" key="1">
    <source>
        <dbReference type="SAM" id="MobiDB-lite"/>
    </source>
</evidence>
<dbReference type="Proteomes" id="UP000499080">
    <property type="component" value="Unassembled WGS sequence"/>
</dbReference>
<evidence type="ECO:0000313" key="3">
    <source>
        <dbReference type="Proteomes" id="UP000499080"/>
    </source>
</evidence>
<dbReference type="EMBL" id="BGPR01001869">
    <property type="protein sequence ID" value="GBM63459.1"/>
    <property type="molecule type" value="Genomic_DNA"/>
</dbReference>
<gene>
    <name evidence="2" type="ORF">AVEN_260895_1</name>
</gene>
<dbReference type="OrthoDB" id="6425635at2759"/>
<evidence type="ECO:0000313" key="2">
    <source>
        <dbReference type="EMBL" id="GBM63459.1"/>
    </source>
</evidence>
<protein>
    <submittedName>
        <fullName evidence="2">Uncharacterized protein</fullName>
    </submittedName>
</protein>
<proteinExistence type="predicted"/>
<sequence>MKENSLFTLFASIVEEKVDKPPYTGPSSNCRVYTDRDRPKCHNFYIGQGDSHPTQVTPGEGEARTTKEASTGIGNRCNTHLKSSKCHAPSKAYGNNLVPGDVSGETAALTKSERRLLQRIIPYVKVIKSPDQQQRPNEPDDHATDAPTRSVYMRINDLSRIVRGFWNQRNEEIFQPGHAGHQCFAMVVANLISTDILPPRDTNVLN</sequence>
<dbReference type="AlphaFoldDB" id="A0A4Y2HDV2"/>
<keyword evidence="3" id="KW-1185">Reference proteome</keyword>
<comment type="caution">
    <text evidence="2">The sequence shown here is derived from an EMBL/GenBank/DDBJ whole genome shotgun (WGS) entry which is preliminary data.</text>
</comment>
<organism evidence="2 3">
    <name type="scientific">Araneus ventricosus</name>
    <name type="common">Orbweaver spider</name>
    <name type="synonym">Epeira ventricosa</name>
    <dbReference type="NCBI Taxonomy" id="182803"/>
    <lineage>
        <taxon>Eukaryota</taxon>
        <taxon>Metazoa</taxon>
        <taxon>Ecdysozoa</taxon>
        <taxon>Arthropoda</taxon>
        <taxon>Chelicerata</taxon>
        <taxon>Arachnida</taxon>
        <taxon>Araneae</taxon>
        <taxon>Araneomorphae</taxon>
        <taxon>Entelegynae</taxon>
        <taxon>Araneoidea</taxon>
        <taxon>Araneidae</taxon>
        <taxon>Araneus</taxon>
    </lineage>
</organism>